<dbReference type="InterPro" id="IPR028077">
    <property type="entry name" value="UAE_UbL_dom"/>
</dbReference>
<name>A0A9D5AHS9_PEA</name>
<accession>A0A9D5AHS9</accession>
<dbReference type="Gene3D" id="3.10.290.20">
    <property type="entry name" value="Ubiquitin-like 2 activating enzyme e1b. Chain: B, domain 3"/>
    <property type="match status" value="1"/>
</dbReference>
<feature type="region of interest" description="Disordered" evidence="1">
    <location>
        <begin position="1"/>
        <end position="26"/>
    </location>
</feature>
<gene>
    <name evidence="3" type="ORF">KIW84_054710</name>
</gene>
<dbReference type="AlphaFoldDB" id="A0A9D5AHS9"/>
<comment type="caution">
    <text evidence="3">The sequence shown here is derived from an EMBL/GenBank/DDBJ whole genome shotgun (WGS) entry which is preliminary data.</text>
</comment>
<dbReference type="Pfam" id="PF14732">
    <property type="entry name" value="UAE_UbL"/>
    <property type="match status" value="1"/>
</dbReference>
<sequence>MELNSVKDDFDRVTKKQKSSSSKARELLDQIRQEIERALESMRSVSNTDQSLDCKIVLNELKPCRIRTWSQHSTGPRLILTNRSKSKDVVEKIIKAKFGMNLPLIMNAPNLLYEAGDIEEDMVAISDANLEKVLVELPSPVIGGTMLTVEDFQQELK</sequence>
<evidence type="ECO:0000313" key="4">
    <source>
        <dbReference type="Proteomes" id="UP001058974"/>
    </source>
</evidence>
<evidence type="ECO:0000259" key="2">
    <source>
        <dbReference type="Pfam" id="PF14732"/>
    </source>
</evidence>
<evidence type="ECO:0000313" key="3">
    <source>
        <dbReference type="EMBL" id="KAI5408983.1"/>
    </source>
</evidence>
<organism evidence="3 4">
    <name type="scientific">Pisum sativum</name>
    <name type="common">Garden pea</name>
    <name type="synonym">Lathyrus oleraceus</name>
    <dbReference type="NCBI Taxonomy" id="3888"/>
    <lineage>
        <taxon>Eukaryota</taxon>
        <taxon>Viridiplantae</taxon>
        <taxon>Streptophyta</taxon>
        <taxon>Embryophyta</taxon>
        <taxon>Tracheophyta</taxon>
        <taxon>Spermatophyta</taxon>
        <taxon>Magnoliopsida</taxon>
        <taxon>eudicotyledons</taxon>
        <taxon>Gunneridae</taxon>
        <taxon>Pentapetalae</taxon>
        <taxon>rosids</taxon>
        <taxon>fabids</taxon>
        <taxon>Fabales</taxon>
        <taxon>Fabaceae</taxon>
        <taxon>Papilionoideae</taxon>
        <taxon>50 kb inversion clade</taxon>
        <taxon>NPAAA clade</taxon>
        <taxon>Hologalegina</taxon>
        <taxon>IRL clade</taxon>
        <taxon>Fabeae</taxon>
        <taxon>Lathyrus</taxon>
    </lineage>
</organism>
<feature type="compositionally biased region" description="Basic and acidic residues" evidence="1">
    <location>
        <begin position="1"/>
        <end position="14"/>
    </location>
</feature>
<dbReference type="Proteomes" id="UP001058974">
    <property type="component" value="Chromosome 5"/>
</dbReference>
<dbReference type="EMBL" id="JAMSHJ010000005">
    <property type="protein sequence ID" value="KAI5408983.1"/>
    <property type="molecule type" value="Genomic_DNA"/>
</dbReference>
<proteinExistence type="predicted"/>
<protein>
    <recommendedName>
        <fullName evidence="2">Ubiquitin/SUMO-activating enzyme ubiquitin-like domain-containing protein</fullName>
    </recommendedName>
</protein>
<evidence type="ECO:0000256" key="1">
    <source>
        <dbReference type="SAM" id="MobiDB-lite"/>
    </source>
</evidence>
<feature type="domain" description="Ubiquitin/SUMO-activating enzyme ubiquitin-like" evidence="2">
    <location>
        <begin position="81"/>
        <end position="156"/>
    </location>
</feature>
<dbReference type="Gramene" id="Psat05G0471000-T1">
    <property type="protein sequence ID" value="KAI5408983.1"/>
    <property type="gene ID" value="KIW84_054710"/>
</dbReference>
<reference evidence="3 4" key="1">
    <citation type="journal article" date="2022" name="Nat. Genet.">
        <title>Improved pea reference genome and pan-genome highlight genomic features and evolutionary characteristics.</title>
        <authorList>
            <person name="Yang T."/>
            <person name="Liu R."/>
            <person name="Luo Y."/>
            <person name="Hu S."/>
            <person name="Wang D."/>
            <person name="Wang C."/>
            <person name="Pandey M.K."/>
            <person name="Ge S."/>
            <person name="Xu Q."/>
            <person name="Li N."/>
            <person name="Li G."/>
            <person name="Huang Y."/>
            <person name="Saxena R.K."/>
            <person name="Ji Y."/>
            <person name="Li M."/>
            <person name="Yan X."/>
            <person name="He Y."/>
            <person name="Liu Y."/>
            <person name="Wang X."/>
            <person name="Xiang C."/>
            <person name="Varshney R.K."/>
            <person name="Ding H."/>
            <person name="Gao S."/>
            <person name="Zong X."/>
        </authorList>
    </citation>
    <scope>NUCLEOTIDE SEQUENCE [LARGE SCALE GENOMIC DNA]</scope>
    <source>
        <strain evidence="3 4">cv. Zhongwan 6</strain>
    </source>
</reference>
<keyword evidence="4" id="KW-1185">Reference proteome</keyword>